<proteinExistence type="predicted"/>
<protein>
    <submittedName>
        <fullName evidence="2">Uncharacterized protein</fullName>
    </submittedName>
</protein>
<evidence type="ECO:0000313" key="3">
    <source>
        <dbReference type="Proteomes" id="UP000650467"/>
    </source>
</evidence>
<reference evidence="2" key="1">
    <citation type="journal article" date="2020" name="bioRxiv">
        <title>Comparative genomics of Chlamydomonas.</title>
        <authorList>
            <person name="Craig R.J."/>
            <person name="Hasan A.R."/>
            <person name="Ness R.W."/>
            <person name="Keightley P.D."/>
        </authorList>
    </citation>
    <scope>NUCLEOTIDE SEQUENCE</scope>
    <source>
        <strain evidence="2">SAG 7.73</strain>
    </source>
</reference>
<gene>
    <name evidence="2" type="ORF">HXX76_014035</name>
</gene>
<feature type="compositionally biased region" description="Acidic residues" evidence="1">
    <location>
        <begin position="318"/>
        <end position="328"/>
    </location>
</feature>
<feature type="compositionally biased region" description="Low complexity" evidence="1">
    <location>
        <begin position="183"/>
        <end position="200"/>
    </location>
</feature>
<dbReference type="Proteomes" id="UP000650467">
    <property type="component" value="Unassembled WGS sequence"/>
</dbReference>
<keyword evidence="3" id="KW-1185">Reference proteome</keyword>
<evidence type="ECO:0000256" key="1">
    <source>
        <dbReference type="SAM" id="MobiDB-lite"/>
    </source>
</evidence>
<organism evidence="2 3">
    <name type="scientific">Chlamydomonas incerta</name>
    <dbReference type="NCBI Taxonomy" id="51695"/>
    <lineage>
        <taxon>Eukaryota</taxon>
        <taxon>Viridiplantae</taxon>
        <taxon>Chlorophyta</taxon>
        <taxon>core chlorophytes</taxon>
        <taxon>Chlorophyceae</taxon>
        <taxon>CS clade</taxon>
        <taxon>Chlamydomonadales</taxon>
        <taxon>Chlamydomonadaceae</taxon>
        <taxon>Chlamydomonas</taxon>
    </lineage>
</organism>
<name>A0A835SHC8_CHLIN</name>
<comment type="caution">
    <text evidence="2">The sequence shown here is derived from an EMBL/GenBank/DDBJ whole genome shotgun (WGS) entry which is preliminary data.</text>
</comment>
<sequence>MARSFQQQYSPGPGAPGSHGSAVSGLCERLRALLSTYTDGVAVCDYRLLGSVQNARRACLVVTETCLCLFAMVFASSRGSPEAWQLRLVAAAMGRLLQGMYDSCRAAGLQHEQYIAWARSMNSRLEPYPGCAAGSSSSSPAAVLLGSDFMATGLSSPLRVAHGVFGALTRDRGGERLPDGRYPLGSPLPAASSAPSSGSRSPAVGLMLTVKLQVQRRQAASVVSGCMRVRTERRGGIPKARLCVVWPDAGVPHDAFCVHQYLYRLADRYELCIRLAAKPPSLSAGPAAASSSAPAPSSASQRPSQLRRRRQRAPASSDAEESEPESSSDSEPSPRQPKRRQVAAGAASASASASAAAQAGDVVCTACHRVIEQTHPDSVRRKTTDSPICNACYIREQKAGRRQREAAAAAAAAAAAEEADTEAEEEAEEEAEAVFVSDSESEE</sequence>
<feature type="compositionally biased region" description="Acidic residues" evidence="1">
    <location>
        <begin position="417"/>
        <end position="432"/>
    </location>
</feature>
<feature type="region of interest" description="Disordered" evidence="1">
    <location>
        <begin position="411"/>
        <end position="443"/>
    </location>
</feature>
<feature type="region of interest" description="Disordered" evidence="1">
    <location>
        <begin position="1"/>
        <end position="20"/>
    </location>
</feature>
<feature type="compositionally biased region" description="Low complexity" evidence="1">
    <location>
        <begin position="283"/>
        <end position="304"/>
    </location>
</feature>
<feature type="region of interest" description="Disordered" evidence="1">
    <location>
        <begin position="283"/>
        <end position="347"/>
    </location>
</feature>
<feature type="compositionally biased region" description="Low complexity" evidence="1">
    <location>
        <begin position="10"/>
        <end position="20"/>
    </location>
</feature>
<dbReference type="EMBL" id="JAEHOC010000060">
    <property type="protein sequence ID" value="KAG2424877.1"/>
    <property type="molecule type" value="Genomic_DNA"/>
</dbReference>
<evidence type="ECO:0000313" key="2">
    <source>
        <dbReference type="EMBL" id="KAG2424877.1"/>
    </source>
</evidence>
<dbReference type="AlphaFoldDB" id="A0A835SHC8"/>
<accession>A0A835SHC8</accession>
<feature type="region of interest" description="Disordered" evidence="1">
    <location>
        <begin position="176"/>
        <end position="200"/>
    </location>
</feature>